<feature type="transmembrane region" description="Helical" evidence="4">
    <location>
        <begin position="9"/>
        <end position="27"/>
    </location>
</feature>
<proteinExistence type="inferred from homology"/>
<dbReference type="RefSeq" id="WP_173289954.1">
    <property type="nucleotide sequence ID" value="NZ_AP021888.1"/>
</dbReference>
<gene>
    <name evidence="6" type="ORF">THMIRHAT_02300</name>
</gene>
<dbReference type="PRINTS" id="PR01490">
    <property type="entry name" value="RTXTOXIND"/>
</dbReference>
<dbReference type="Gene3D" id="2.40.50.100">
    <property type="match status" value="2"/>
</dbReference>
<dbReference type="InterPro" id="IPR058625">
    <property type="entry name" value="MdtA-like_BSH"/>
</dbReference>
<keyword evidence="4" id="KW-1133">Transmembrane helix</keyword>
<dbReference type="InterPro" id="IPR050465">
    <property type="entry name" value="UPF0194_transport"/>
</dbReference>
<comment type="subcellular location">
    <subcellularLocation>
        <location evidence="1">Cell envelope</location>
    </subcellularLocation>
</comment>
<dbReference type="PANTHER" id="PTHR32347:SF23">
    <property type="entry name" value="BLL5650 PROTEIN"/>
    <property type="match status" value="1"/>
</dbReference>
<dbReference type="EMBL" id="AP021888">
    <property type="protein sequence ID" value="BBP42484.1"/>
    <property type="molecule type" value="Genomic_DNA"/>
</dbReference>
<dbReference type="SUPFAM" id="SSF111369">
    <property type="entry name" value="HlyD-like secretion proteins"/>
    <property type="match status" value="2"/>
</dbReference>
<dbReference type="GO" id="GO:0030313">
    <property type="term" value="C:cell envelope"/>
    <property type="evidence" value="ECO:0007669"/>
    <property type="project" value="UniProtKB-SubCell"/>
</dbReference>
<dbReference type="AlphaFoldDB" id="A0A6F8PK97"/>
<name>A0A6F8PK97_9GAMM</name>
<evidence type="ECO:0000256" key="2">
    <source>
        <dbReference type="ARBA" id="ARBA00009477"/>
    </source>
</evidence>
<dbReference type="KEGG" id="tzo:THMIRHAT_02300"/>
<dbReference type="Gene3D" id="2.40.30.170">
    <property type="match status" value="1"/>
</dbReference>
<feature type="domain" description="Multidrug resistance protein MdtA-like barrel-sandwich hybrid" evidence="5">
    <location>
        <begin position="55"/>
        <end position="259"/>
    </location>
</feature>
<evidence type="ECO:0000259" key="5">
    <source>
        <dbReference type="Pfam" id="PF25917"/>
    </source>
</evidence>
<organism evidence="6 7">
    <name type="scientific">Thiosulfativibrio zosterae</name>
    <dbReference type="NCBI Taxonomy" id="2675053"/>
    <lineage>
        <taxon>Bacteria</taxon>
        <taxon>Pseudomonadati</taxon>
        <taxon>Pseudomonadota</taxon>
        <taxon>Gammaproteobacteria</taxon>
        <taxon>Thiotrichales</taxon>
        <taxon>Piscirickettsiaceae</taxon>
        <taxon>Thiosulfativibrio</taxon>
    </lineage>
</organism>
<dbReference type="Proteomes" id="UP000501466">
    <property type="component" value="Chromosome"/>
</dbReference>
<keyword evidence="4" id="KW-0812">Transmembrane</keyword>
<keyword evidence="3" id="KW-0175">Coiled coil</keyword>
<reference evidence="7" key="1">
    <citation type="submission" date="2019-11" db="EMBL/GenBank/DDBJ databases">
        <title>Isolation and characterization of two novel species in the genus Thiomicrorhabdus.</title>
        <authorList>
            <person name="Mochizuki J."/>
            <person name="Kojima H."/>
            <person name="Fukui M."/>
        </authorList>
    </citation>
    <scope>NUCLEOTIDE SEQUENCE [LARGE SCALE GENOMIC DNA]</scope>
    <source>
        <strain evidence="7">AkT22</strain>
    </source>
</reference>
<comment type="similarity">
    <text evidence="2">Belongs to the membrane fusion protein (MFP) (TC 8.A.1) family.</text>
</comment>
<dbReference type="PANTHER" id="PTHR32347">
    <property type="entry name" value="EFFLUX SYSTEM COMPONENT YKNX-RELATED"/>
    <property type="match status" value="1"/>
</dbReference>
<keyword evidence="4" id="KW-0472">Membrane</keyword>
<accession>A0A6F8PK97</accession>
<dbReference type="Pfam" id="PF25917">
    <property type="entry name" value="BSH_RND"/>
    <property type="match status" value="1"/>
</dbReference>
<sequence>MQTHTKTRLTVGLLAVIALLLLTSIYINTRSTTPDHLLKVNGRIEAEHYLASTKAAGKILQVSAQEGDWVKAGQVLAVLDDAQVRARVTQAAAAYGAVLAQYKAAQTGLELLKKQVPLQVASAQATVDHAKAMLNSAQASSLQANKDTERYRQLYAKGTIEKHQLESSQLNAEVLRDQVQVAEMALIQAQKALAEADLGDDQVLVKTDEVAAVKALTLQAQASLMEAMSVFEDMKITAPIDGVITKRLVNVGEVVSPGSGLFDLVNLDALYLKGYVAENRIGQIHLNQKADLKVDAFPNQTFATTVTYIASQAEFTPKEVQTQDERVKLVYAVKLLLDANPEHRLMPGIPADAWINLPESH</sequence>
<evidence type="ECO:0000256" key="3">
    <source>
        <dbReference type="ARBA" id="ARBA00023054"/>
    </source>
</evidence>
<dbReference type="Gene3D" id="1.10.287.470">
    <property type="entry name" value="Helix hairpin bin"/>
    <property type="match status" value="1"/>
</dbReference>
<evidence type="ECO:0000313" key="6">
    <source>
        <dbReference type="EMBL" id="BBP42484.1"/>
    </source>
</evidence>
<keyword evidence="7" id="KW-1185">Reference proteome</keyword>
<evidence type="ECO:0000256" key="1">
    <source>
        <dbReference type="ARBA" id="ARBA00004196"/>
    </source>
</evidence>
<evidence type="ECO:0000313" key="7">
    <source>
        <dbReference type="Proteomes" id="UP000501466"/>
    </source>
</evidence>
<protein>
    <submittedName>
        <fullName evidence="6">Secretion protein HlyD</fullName>
    </submittedName>
</protein>
<evidence type="ECO:0000256" key="4">
    <source>
        <dbReference type="SAM" id="Phobius"/>
    </source>
</evidence>